<name>A0A4Z2F3J0_9TELE</name>
<feature type="region of interest" description="Disordered" evidence="1">
    <location>
        <begin position="1"/>
        <end position="148"/>
    </location>
</feature>
<dbReference type="AlphaFoldDB" id="A0A4Z2F3J0"/>
<protein>
    <submittedName>
        <fullName evidence="2">Uncharacterized protein</fullName>
    </submittedName>
</protein>
<feature type="compositionally biased region" description="Basic and acidic residues" evidence="1">
    <location>
        <begin position="97"/>
        <end position="109"/>
    </location>
</feature>
<evidence type="ECO:0000256" key="1">
    <source>
        <dbReference type="SAM" id="MobiDB-lite"/>
    </source>
</evidence>
<accession>A0A4Z2F3J0</accession>
<evidence type="ECO:0000313" key="3">
    <source>
        <dbReference type="Proteomes" id="UP000314294"/>
    </source>
</evidence>
<reference evidence="2 3" key="1">
    <citation type="submission" date="2019-03" db="EMBL/GenBank/DDBJ databases">
        <title>First draft genome of Liparis tanakae, snailfish: a comprehensive survey of snailfish specific genes.</title>
        <authorList>
            <person name="Kim W."/>
            <person name="Song I."/>
            <person name="Jeong J.-H."/>
            <person name="Kim D."/>
            <person name="Kim S."/>
            <person name="Ryu S."/>
            <person name="Song J.Y."/>
            <person name="Lee S.K."/>
        </authorList>
    </citation>
    <scope>NUCLEOTIDE SEQUENCE [LARGE SCALE GENOMIC DNA]</scope>
    <source>
        <tissue evidence="2">Muscle</tissue>
    </source>
</reference>
<proteinExistence type="predicted"/>
<sequence length="148" mass="15976">MRCLKRWGKKRSPRGVPCLSSGSAASRGASARNDGPDDGSDDGRSEQELNDSASSSAALSGEMTAAHTQQIAPSRGHRALTSLTPPAAHRRAAAALGRREREEPRDGRLARARKAPLSGTHERQAQNTRPRRQPGDHRHLGYLTILDN</sequence>
<organism evidence="2 3">
    <name type="scientific">Liparis tanakae</name>
    <name type="common">Tanaka's snailfish</name>
    <dbReference type="NCBI Taxonomy" id="230148"/>
    <lineage>
        <taxon>Eukaryota</taxon>
        <taxon>Metazoa</taxon>
        <taxon>Chordata</taxon>
        <taxon>Craniata</taxon>
        <taxon>Vertebrata</taxon>
        <taxon>Euteleostomi</taxon>
        <taxon>Actinopterygii</taxon>
        <taxon>Neopterygii</taxon>
        <taxon>Teleostei</taxon>
        <taxon>Neoteleostei</taxon>
        <taxon>Acanthomorphata</taxon>
        <taxon>Eupercaria</taxon>
        <taxon>Perciformes</taxon>
        <taxon>Cottioidei</taxon>
        <taxon>Cottales</taxon>
        <taxon>Liparidae</taxon>
        <taxon>Liparis</taxon>
    </lineage>
</organism>
<feature type="compositionally biased region" description="Low complexity" evidence="1">
    <location>
        <begin position="20"/>
        <end position="32"/>
    </location>
</feature>
<dbReference type="Proteomes" id="UP000314294">
    <property type="component" value="Unassembled WGS sequence"/>
</dbReference>
<feature type="compositionally biased region" description="Basic residues" evidence="1">
    <location>
        <begin position="1"/>
        <end position="13"/>
    </location>
</feature>
<evidence type="ECO:0000313" key="2">
    <source>
        <dbReference type="EMBL" id="TNN35618.1"/>
    </source>
</evidence>
<comment type="caution">
    <text evidence="2">The sequence shown here is derived from an EMBL/GenBank/DDBJ whole genome shotgun (WGS) entry which is preliminary data.</text>
</comment>
<gene>
    <name evidence="2" type="ORF">EYF80_054222</name>
</gene>
<keyword evidence="3" id="KW-1185">Reference proteome</keyword>
<dbReference type="EMBL" id="SRLO01001739">
    <property type="protein sequence ID" value="TNN35618.1"/>
    <property type="molecule type" value="Genomic_DNA"/>
</dbReference>